<organism evidence="2 3">
    <name type="scientific">Leptobacterium flavescens</name>
    <dbReference type="NCBI Taxonomy" id="472055"/>
    <lineage>
        <taxon>Bacteria</taxon>
        <taxon>Pseudomonadati</taxon>
        <taxon>Bacteroidota</taxon>
        <taxon>Flavobacteriia</taxon>
        <taxon>Flavobacteriales</taxon>
        <taxon>Flavobacteriaceae</taxon>
        <taxon>Leptobacterium</taxon>
    </lineage>
</organism>
<sequence>MFIKRFFGFLLLFVVFLSCSDTGKNQDVKQVDGPSIAILGTFHFASTSDYSSMDLDNFNSDKRQKEIRQLVNLLKAYKPTKIMVEYPYRKRDKLNADYQNYLEGNYDLSINEIDQLGFRLTKELGHSEIYCVDMRMSLPFGPLSDYAEKYEKENFEAFLKGIKDSDKEDSERLKRSTLTSYFAYKNTDKEDILNKNRYLDETAQFVSDSIYIGVEFVSKWWERNFHIMANIDLQTEKDDRILLIIGGAHRAVLKDFYEDRLDVNYIEIADYLN</sequence>
<feature type="chain" id="PRO_5026913608" description="TraB/GumN family protein" evidence="1">
    <location>
        <begin position="21"/>
        <end position="273"/>
    </location>
</feature>
<accession>A0A6P0UJN1</accession>
<comment type="caution">
    <text evidence="2">The sequence shown here is derived from an EMBL/GenBank/DDBJ whole genome shotgun (WGS) entry which is preliminary data.</text>
</comment>
<keyword evidence="1" id="KW-0732">Signal</keyword>
<evidence type="ECO:0008006" key="4">
    <source>
        <dbReference type="Google" id="ProtNLM"/>
    </source>
</evidence>
<reference evidence="2 3" key="1">
    <citation type="submission" date="2020-01" db="EMBL/GenBank/DDBJ databases">
        <title>Leptobacterium flavescens.</title>
        <authorList>
            <person name="Wang G."/>
        </authorList>
    </citation>
    <scope>NUCLEOTIDE SEQUENCE [LARGE SCALE GENOMIC DNA]</scope>
    <source>
        <strain evidence="2 3">KCTC 22160</strain>
    </source>
</reference>
<evidence type="ECO:0000256" key="1">
    <source>
        <dbReference type="SAM" id="SignalP"/>
    </source>
</evidence>
<keyword evidence="3" id="KW-1185">Reference proteome</keyword>
<gene>
    <name evidence="2" type="ORF">GWK08_01375</name>
</gene>
<evidence type="ECO:0000313" key="3">
    <source>
        <dbReference type="Proteomes" id="UP000468581"/>
    </source>
</evidence>
<feature type="signal peptide" evidence="1">
    <location>
        <begin position="1"/>
        <end position="20"/>
    </location>
</feature>
<protein>
    <recommendedName>
        <fullName evidence="4">TraB/GumN family protein</fullName>
    </recommendedName>
</protein>
<dbReference type="EMBL" id="JAABOO010000001">
    <property type="protein sequence ID" value="NER12079.1"/>
    <property type="molecule type" value="Genomic_DNA"/>
</dbReference>
<dbReference type="PROSITE" id="PS51257">
    <property type="entry name" value="PROKAR_LIPOPROTEIN"/>
    <property type="match status" value="1"/>
</dbReference>
<dbReference type="Pfam" id="PF18950">
    <property type="entry name" value="DUF5694"/>
    <property type="match status" value="1"/>
</dbReference>
<dbReference type="Proteomes" id="UP000468581">
    <property type="component" value="Unassembled WGS sequence"/>
</dbReference>
<dbReference type="AlphaFoldDB" id="A0A6P0UJN1"/>
<evidence type="ECO:0000313" key="2">
    <source>
        <dbReference type="EMBL" id="NER12079.1"/>
    </source>
</evidence>
<proteinExistence type="predicted"/>
<name>A0A6P0UJN1_9FLAO</name>
<dbReference type="InterPro" id="IPR043749">
    <property type="entry name" value="DUF5694"/>
</dbReference>
<dbReference type="RefSeq" id="WP_163605117.1">
    <property type="nucleotide sequence ID" value="NZ_JAABOO010000001.1"/>
</dbReference>